<accession>A0A0G2G014</accession>
<dbReference type="OrthoDB" id="4395072at2759"/>
<dbReference type="InterPro" id="IPR009003">
    <property type="entry name" value="Peptidase_S1_PA"/>
</dbReference>
<evidence type="ECO:0000313" key="3">
    <source>
        <dbReference type="Proteomes" id="UP000034680"/>
    </source>
</evidence>
<feature type="region of interest" description="Disordered" evidence="1">
    <location>
        <begin position="1"/>
        <end position="26"/>
    </location>
</feature>
<feature type="compositionally biased region" description="Gly residues" evidence="1">
    <location>
        <begin position="655"/>
        <end position="667"/>
    </location>
</feature>
<protein>
    <submittedName>
        <fullName evidence="2">Uncharacterized protein</fullName>
    </submittedName>
</protein>
<feature type="region of interest" description="Disordered" evidence="1">
    <location>
        <begin position="721"/>
        <end position="741"/>
    </location>
</feature>
<proteinExistence type="predicted"/>
<feature type="compositionally biased region" description="Low complexity" evidence="1">
    <location>
        <begin position="69"/>
        <end position="79"/>
    </location>
</feature>
<organism evidence="2 3">
    <name type="scientific">Diaporthe ampelina</name>
    <dbReference type="NCBI Taxonomy" id="1214573"/>
    <lineage>
        <taxon>Eukaryota</taxon>
        <taxon>Fungi</taxon>
        <taxon>Dikarya</taxon>
        <taxon>Ascomycota</taxon>
        <taxon>Pezizomycotina</taxon>
        <taxon>Sordariomycetes</taxon>
        <taxon>Sordariomycetidae</taxon>
        <taxon>Diaporthales</taxon>
        <taxon>Diaporthaceae</taxon>
        <taxon>Diaporthe</taxon>
    </lineage>
</organism>
<dbReference type="STRING" id="1214573.A0A0G2G014"/>
<reference evidence="2 3" key="2">
    <citation type="submission" date="2015-05" db="EMBL/GenBank/DDBJ databases">
        <authorList>
            <person name="Morales-Cruz A."/>
            <person name="Amrine K.C."/>
            <person name="Cantu D."/>
        </authorList>
    </citation>
    <scope>NUCLEOTIDE SEQUENCE [LARGE SCALE GENOMIC DNA]</scope>
    <source>
        <strain evidence="2">DA912</strain>
    </source>
</reference>
<evidence type="ECO:0000256" key="1">
    <source>
        <dbReference type="SAM" id="MobiDB-lite"/>
    </source>
</evidence>
<dbReference type="EMBL" id="LCUC01000020">
    <property type="protein sequence ID" value="KKY39434.1"/>
    <property type="molecule type" value="Genomic_DNA"/>
</dbReference>
<dbReference type="SUPFAM" id="SSF50494">
    <property type="entry name" value="Trypsin-like serine proteases"/>
    <property type="match status" value="1"/>
</dbReference>
<name>A0A0G2G014_9PEZI</name>
<feature type="region of interest" description="Disordered" evidence="1">
    <location>
        <begin position="46"/>
        <end position="93"/>
    </location>
</feature>
<feature type="compositionally biased region" description="Polar residues" evidence="1">
    <location>
        <begin position="124"/>
        <end position="134"/>
    </location>
</feature>
<evidence type="ECO:0000313" key="2">
    <source>
        <dbReference type="EMBL" id="KKY39434.1"/>
    </source>
</evidence>
<feature type="compositionally biased region" description="Basic and acidic residues" evidence="1">
    <location>
        <begin position="724"/>
        <end position="741"/>
    </location>
</feature>
<gene>
    <name evidence="2" type="ORF">UCDDA912_g00646</name>
</gene>
<feature type="compositionally biased region" description="Low complexity" evidence="1">
    <location>
        <begin position="597"/>
        <end position="613"/>
    </location>
</feature>
<feature type="region of interest" description="Disordered" evidence="1">
    <location>
        <begin position="119"/>
        <end position="141"/>
    </location>
</feature>
<sequence length="741" mass="78841">MDQPDHNGTVDATADPETIPRSESRFKRLSGATVNRLSIPFSLFSIRSRATESDGKKLSKQQNGRAKGSRPSESTTRTSTAKEAQPGEQDAVGQLPVLPVLGTARGGYLKSLLSLFSDGHDNDGTPTQTATPGSEHTPMADLNPWPRSSLGLYEYDLNSPVIYRFSKNHQLYIGWPDVVSPPPEALVEFEKETLPLLEQDLQGICAHLSQQDVRITYELRMSGHASPTTGTVTLTPTVWILYRSYTLAGNVVTAAALNQVALGLDYLKTDVEIHEGGGRIEASSDRKLAEVDLDETKDSIRLSTGAALSVHVEDCQGRDTACGALVCVTVHEDKLRTQQSLCRLGGLLKVNGRYVLGVTTAHAMLDSSGIFKDSFDGGGDDLRTPKGKAVDRDAIALEVGDVDAWQAATRDAAIDFLGISMNSRGDVALNRSRPQNATDFAMLRLRGLPGSVRNRYVPPGSGGPVCISSTASASSSALDEGPVHVLSGAGRVADAQLVWGSVCFIVRGRNFRVRRVQTSQPLGPGASGSWVVKGEVLYGVIIAVYKDEPFALMMTAERLFESILGSAFSIRTVELWDGVLPPPEADDKPERVGRARSSTTTATTEEGASSSKTGSKRDSSTRTNGTTVAGSSRPSTLTRDSTTQVRDFQLKADGVTGGGGGGGGGGDPAEVLGLHPALRGQGAREKRAAKRGGPRGSRASRLLAPTAQVRSYLDKKLPILVRRASRDKGKKVDRGTPSDGA</sequence>
<feature type="region of interest" description="Disordered" evidence="1">
    <location>
        <begin position="581"/>
        <end position="704"/>
    </location>
</feature>
<dbReference type="AlphaFoldDB" id="A0A0G2G014"/>
<keyword evidence="3" id="KW-1185">Reference proteome</keyword>
<dbReference type="Proteomes" id="UP000034680">
    <property type="component" value="Unassembled WGS sequence"/>
</dbReference>
<reference evidence="2 3" key="1">
    <citation type="submission" date="2015-05" db="EMBL/GenBank/DDBJ databases">
        <title>Distinctive expansion of gene families associated with plant cell wall degradation and secondary metabolism in the genomes of grapevine trunk pathogens.</title>
        <authorList>
            <person name="Lawrence D.P."/>
            <person name="Travadon R."/>
            <person name="Rolshausen P.E."/>
            <person name="Baumgartner K."/>
        </authorList>
    </citation>
    <scope>NUCLEOTIDE SEQUENCE [LARGE SCALE GENOMIC DNA]</scope>
    <source>
        <strain evidence="2">DA912</strain>
    </source>
</reference>
<comment type="caution">
    <text evidence="2">The sequence shown here is derived from an EMBL/GenBank/DDBJ whole genome shotgun (WGS) entry which is preliminary data.</text>
</comment>
<feature type="compositionally biased region" description="Polar residues" evidence="1">
    <location>
        <begin position="624"/>
        <end position="646"/>
    </location>
</feature>